<dbReference type="Proteomes" id="UP000008710">
    <property type="component" value="Plasmid pRHL2"/>
</dbReference>
<feature type="compositionally biased region" description="Polar residues" evidence="4">
    <location>
        <begin position="1"/>
        <end position="10"/>
    </location>
</feature>
<dbReference type="Pfam" id="PF07729">
    <property type="entry name" value="FCD"/>
    <property type="match status" value="1"/>
</dbReference>
<proteinExistence type="predicted"/>
<feature type="region of interest" description="Disordered" evidence="4">
    <location>
        <begin position="1"/>
        <end position="23"/>
    </location>
</feature>
<dbReference type="PATRIC" id="fig|101510.16.peg.8722"/>
<evidence type="ECO:0000256" key="2">
    <source>
        <dbReference type="ARBA" id="ARBA00023125"/>
    </source>
</evidence>
<evidence type="ECO:0000313" key="6">
    <source>
        <dbReference type="EMBL" id="ABH00517.1"/>
    </source>
</evidence>
<dbReference type="KEGG" id="rha:RHA1_ro10328"/>
<dbReference type="AlphaFoldDB" id="Q0RW19"/>
<gene>
    <name evidence="6" type="ordered locus">RHA1_ro10328</name>
</gene>
<feature type="domain" description="HTH gntR-type" evidence="5">
    <location>
        <begin position="25"/>
        <end position="95"/>
    </location>
</feature>
<dbReference type="InterPro" id="IPR011711">
    <property type="entry name" value="GntR_C"/>
</dbReference>
<keyword evidence="2" id="KW-0238">DNA-binding</keyword>
<evidence type="ECO:0000256" key="4">
    <source>
        <dbReference type="SAM" id="MobiDB-lite"/>
    </source>
</evidence>
<protein>
    <submittedName>
        <fullName evidence="6">Possible transcriptional regulator, GntR family</fullName>
    </submittedName>
</protein>
<dbReference type="InterPro" id="IPR036390">
    <property type="entry name" value="WH_DNA-bd_sf"/>
</dbReference>
<geneLocation type="plasmid" evidence="6 7">
    <name>pRHL2</name>
</geneLocation>
<dbReference type="SUPFAM" id="SSF48008">
    <property type="entry name" value="GntR ligand-binding domain-like"/>
    <property type="match status" value="1"/>
</dbReference>
<dbReference type="GO" id="GO:0003700">
    <property type="term" value="F:DNA-binding transcription factor activity"/>
    <property type="evidence" value="ECO:0007669"/>
    <property type="project" value="InterPro"/>
</dbReference>
<dbReference type="SUPFAM" id="SSF46785">
    <property type="entry name" value="Winged helix' DNA-binding domain"/>
    <property type="match status" value="2"/>
</dbReference>
<dbReference type="Pfam" id="PF00392">
    <property type="entry name" value="GntR"/>
    <property type="match status" value="2"/>
</dbReference>
<dbReference type="SMART" id="SM00345">
    <property type="entry name" value="HTH_GNTR"/>
    <property type="match status" value="2"/>
</dbReference>
<dbReference type="PANTHER" id="PTHR43537">
    <property type="entry name" value="TRANSCRIPTIONAL REGULATOR, GNTR FAMILY"/>
    <property type="match status" value="1"/>
</dbReference>
<keyword evidence="1" id="KW-0805">Transcription regulation</keyword>
<dbReference type="PANTHER" id="PTHR43537:SF24">
    <property type="entry name" value="GLUCONATE OPERON TRANSCRIPTIONAL REPRESSOR"/>
    <property type="match status" value="1"/>
</dbReference>
<evidence type="ECO:0000256" key="1">
    <source>
        <dbReference type="ARBA" id="ARBA00023015"/>
    </source>
</evidence>
<dbReference type="Gene3D" id="1.10.10.10">
    <property type="entry name" value="Winged helix-like DNA-binding domain superfamily/Winged helix DNA-binding domain"/>
    <property type="match status" value="2"/>
</dbReference>
<dbReference type="OrthoDB" id="9784718at2"/>
<dbReference type="HOGENOM" id="CLU_564773_0_0_11"/>
<dbReference type="SMART" id="SM00895">
    <property type="entry name" value="FCD"/>
    <property type="match status" value="2"/>
</dbReference>
<feature type="domain" description="HTH gntR-type" evidence="5">
    <location>
        <begin position="268"/>
        <end position="338"/>
    </location>
</feature>
<name>Q0RW19_RHOJR</name>
<dbReference type="RefSeq" id="WP_011600154.1">
    <property type="nucleotide sequence ID" value="NC_008270.1"/>
</dbReference>
<evidence type="ECO:0000259" key="5">
    <source>
        <dbReference type="PROSITE" id="PS50949"/>
    </source>
</evidence>
<keyword evidence="6" id="KW-0614">Plasmid</keyword>
<evidence type="ECO:0000313" key="7">
    <source>
        <dbReference type="Proteomes" id="UP000008710"/>
    </source>
</evidence>
<accession>Q0RW19</accession>
<dbReference type="PROSITE" id="PS50949">
    <property type="entry name" value="HTH_GNTR"/>
    <property type="match status" value="2"/>
</dbReference>
<organism evidence="6 7">
    <name type="scientific">Rhodococcus jostii (strain RHA1)</name>
    <dbReference type="NCBI Taxonomy" id="101510"/>
    <lineage>
        <taxon>Bacteria</taxon>
        <taxon>Bacillati</taxon>
        <taxon>Actinomycetota</taxon>
        <taxon>Actinomycetes</taxon>
        <taxon>Mycobacteriales</taxon>
        <taxon>Nocardiaceae</taxon>
        <taxon>Rhodococcus</taxon>
    </lineage>
</organism>
<reference evidence="7" key="1">
    <citation type="journal article" date="2006" name="Proc. Natl. Acad. Sci. U.S.A.">
        <title>The complete genome of Rhodococcus sp. RHA1 provides insights into a catabolic powerhouse.</title>
        <authorList>
            <person name="McLeod M.P."/>
            <person name="Warren R.L."/>
            <person name="Hsiao W.W.L."/>
            <person name="Araki N."/>
            <person name="Myhre M."/>
            <person name="Fernandes C."/>
            <person name="Miyazawa D."/>
            <person name="Wong W."/>
            <person name="Lillquist A.L."/>
            <person name="Wang D."/>
            <person name="Dosanjh M."/>
            <person name="Hara H."/>
            <person name="Petrescu A."/>
            <person name="Morin R.D."/>
            <person name="Yang G."/>
            <person name="Stott J.M."/>
            <person name="Schein J.E."/>
            <person name="Shin H."/>
            <person name="Smailus D."/>
            <person name="Siddiqui A.S."/>
            <person name="Marra M.A."/>
            <person name="Jones S.J.M."/>
            <person name="Holt R."/>
            <person name="Brinkman F.S.L."/>
            <person name="Miyauchi K."/>
            <person name="Fukuda M."/>
            <person name="Davies J.E."/>
            <person name="Mohn W.W."/>
            <person name="Eltis L.D."/>
        </authorList>
    </citation>
    <scope>NUCLEOTIDE SEQUENCE [LARGE SCALE GENOMIC DNA]</scope>
    <source>
        <strain evidence="7">RHA1</strain>
    </source>
</reference>
<dbReference type="EMBL" id="CP000433">
    <property type="protein sequence ID" value="ABH00517.1"/>
    <property type="molecule type" value="Genomic_DNA"/>
</dbReference>
<dbReference type="InterPro" id="IPR000524">
    <property type="entry name" value="Tscrpt_reg_HTH_GntR"/>
</dbReference>
<dbReference type="InterPro" id="IPR036388">
    <property type="entry name" value="WH-like_DNA-bd_sf"/>
</dbReference>
<dbReference type="GO" id="GO:0003677">
    <property type="term" value="F:DNA binding"/>
    <property type="evidence" value="ECO:0007669"/>
    <property type="project" value="UniProtKB-KW"/>
</dbReference>
<dbReference type="InterPro" id="IPR008920">
    <property type="entry name" value="TF_FadR/GntR_C"/>
</dbReference>
<keyword evidence="3" id="KW-0804">Transcription</keyword>
<dbReference type="Gene3D" id="1.20.120.530">
    <property type="entry name" value="GntR ligand-binding domain-like"/>
    <property type="match status" value="1"/>
</dbReference>
<sequence>MSTGTRQTQIPAAPVPPRTEGERKRKLAAVLAQRLEADIAAAGWRVGEVFASEENLCSRYDVSRGALREAIRLLEHRGVVRTRRSSPGGLVVQAPDAHPLARAMAVYLEFVGANVADLLRARVLLEPAAARLASERLTEDGINHLRASLRREQEAEGFDSTGHERLHIVLADHCGSAVLTLFVDVLVQLTINYAQVPTLPIDRKLQDLKSESDHAHKAIVDAIVSGDHVLAQHRSVRHLRAVNAWLLSVQQRPIDRGSSSPAPLPPTAKLAETVAHRLMTDIVTSGMQAGQIFGSESELQARSGVSRAVFREAVRLLEHHHIARMRRGPYGGLVITEPDPAASIEAAGTYLRYRGTSTDEVRQVRDILELGALAAVTERLHEPEMHERLEAAAEFCGGATADERAVIFARLADDPILELFTHILLAAEGLDAVPVADDRDGQDAHASVLSALLNGDSALARHRLGRHLRRPPTVQGV</sequence>
<evidence type="ECO:0000256" key="3">
    <source>
        <dbReference type="ARBA" id="ARBA00023163"/>
    </source>
</evidence>